<accession>A0AAT9FSA9</accession>
<dbReference type="PANTHER" id="PTHR45588">
    <property type="entry name" value="TPR DOMAIN-CONTAINING PROTEIN"/>
    <property type="match status" value="1"/>
</dbReference>
<dbReference type="SUPFAM" id="SSF48452">
    <property type="entry name" value="TPR-like"/>
    <property type="match status" value="1"/>
</dbReference>
<proteinExistence type="predicted"/>
<dbReference type="AlphaFoldDB" id="A0AAT9FSA9"/>
<sequence length="587" mass="65393">MTLVSLGLGGGGISHAEVEVTPGKVDENKPKLIKTFKVESVIAPVVMKLGEPKMRRGSVGIKMEVSSPSEKARAHVKQGFALVHAQWDFEAYRHFCAAIKEDPDCLLAYCGVTLALAQPYNEYVDYRRVAVERMLDLMEADTISVRQGNQARFPKIEVQFCAATATLVSDSPVAAGALFMALGDKFPNLLQARLLGVFLTRGSYDVAGNATPGQMRAIKNTRELLKENSENPLVLGFWLALCAEAPNSAIDLKKELLPEARRLVEKSENMPSWWHALGHFEWRAGNYLLAERAFTKSADLYAEWMEQEGISINDCAGYIKAKCYLANTLYQRGDFTGAMKVAKEIRALKTDIKRPRSEGNHMLLWRGYTLPTRLYIAHGADGDMNRALKDLPTVEELKPFAEHPKFPTLVGTYINALRVYLGCRKAIDDKAITAAKSLHQNNFRGHIVALVKVLKGAQRASDASHFFHAGRCLAIYDKELSGLIRMNDSVDTRVAAAGSFYSARDLQYVPTLMQPPMVITSMENRLGEFYLRMGKNADAYEAFTEGHIRYPNNMESLLGMKRSLSLLGKKDDADKIQKHIDLVKPQK</sequence>
<dbReference type="EMBL" id="AP026866">
    <property type="protein sequence ID" value="BDS08873.1"/>
    <property type="molecule type" value="Genomic_DNA"/>
</dbReference>
<dbReference type="InterPro" id="IPR011990">
    <property type="entry name" value="TPR-like_helical_dom_sf"/>
</dbReference>
<reference evidence="1" key="1">
    <citation type="submission" date="2024-07" db="EMBL/GenBank/DDBJ databases">
        <title>Complete genome sequence of Verrucomicrobiaceae bacterium NT6N.</title>
        <authorList>
            <person name="Huang C."/>
            <person name="Takami H."/>
            <person name="Hamasaki K."/>
        </authorList>
    </citation>
    <scope>NUCLEOTIDE SEQUENCE</scope>
    <source>
        <strain evidence="1">NT6N</strain>
    </source>
</reference>
<name>A0AAT9FSA9_9BACT</name>
<dbReference type="PANTHER" id="PTHR45588:SF1">
    <property type="entry name" value="WW DOMAIN-CONTAINING PROTEIN"/>
    <property type="match status" value="1"/>
</dbReference>
<evidence type="ECO:0008006" key="2">
    <source>
        <dbReference type="Google" id="ProtNLM"/>
    </source>
</evidence>
<dbReference type="SMART" id="SM00028">
    <property type="entry name" value="TPR"/>
    <property type="match status" value="4"/>
</dbReference>
<evidence type="ECO:0000313" key="1">
    <source>
        <dbReference type="EMBL" id="BDS08873.1"/>
    </source>
</evidence>
<dbReference type="KEGG" id="osu:NT6N_39130"/>
<dbReference type="InterPro" id="IPR019734">
    <property type="entry name" value="TPR_rpt"/>
</dbReference>
<dbReference type="Gene3D" id="1.25.40.10">
    <property type="entry name" value="Tetratricopeptide repeat domain"/>
    <property type="match status" value="1"/>
</dbReference>
<organism evidence="1">
    <name type="scientific">Oceaniferula spumae</name>
    <dbReference type="NCBI Taxonomy" id="2979115"/>
    <lineage>
        <taxon>Bacteria</taxon>
        <taxon>Pseudomonadati</taxon>
        <taxon>Verrucomicrobiota</taxon>
        <taxon>Verrucomicrobiia</taxon>
        <taxon>Verrucomicrobiales</taxon>
        <taxon>Verrucomicrobiaceae</taxon>
        <taxon>Oceaniferula</taxon>
    </lineage>
</organism>
<protein>
    <recommendedName>
        <fullName evidence="2">Tetratricopeptide repeat protein</fullName>
    </recommendedName>
</protein>
<gene>
    <name evidence="1" type="ORF">NT6N_39130</name>
</gene>